<dbReference type="Pfam" id="PF13439">
    <property type="entry name" value="Glyco_transf_4"/>
    <property type="match status" value="1"/>
</dbReference>
<reference evidence="4 5" key="1">
    <citation type="submission" date="2019-03" db="EMBL/GenBank/DDBJ databases">
        <authorList>
            <person name="Kim M.K.M."/>
        </authorList>
    </citation>
    <scope>NUCLEOTIDE SEQUENCE [LARGE SCALE GENOMIC DNA]</scope>
    <source>
        <strain evidence="4 5">17J68-12</strain>
    </source>
</reference>
<dbReference type="EMBL" id="SJZI01000044">
    <property type="protein sequence ID" value="TCJ13526.1"/>
    <property type="molecule type" value="Genomic_DNA"/>
</dbReference>
<dbReference type="PANTHER" id="PTHR46401">
    <property type="entry name" value="GLYCOSYLTRANSFERASE WBBK-RELATED"/>
    <property type="match status" value="1"/>
</dbReference>
<comment type="caution">
    <text evidence="4">The sequence shown here is derived from an EMBL/GenBank/DDBJ whole genome shotgun (WGS) entry which is preliminary data.</text>
</comment>
<keyword evidence="1 4" id="KW-0808">Transferase</keyword>
<keyword evidence="5" id="KW-1185">Reference proteome</keyword>
<proteinExistence type="predicted"/>
<name>A0A4R1B9D8_9BACT</name>
<dbReference type="OrthoDB" id="9801609at2"/>
<dbReference type="Proteomes" id="UP000295334">
    <property type="component" value="Unassembled WGS sequence"/>
</dbReference>
<dbReference type="FunFam" id="3.40.50.2000:FF:000119">
    <property type="entry name" value="Glycosyl transferase group 1"/>
    <property type="match status" value="1"/>
</dbReference>
<gene>
    <name evidence="4" type="ORF">EPD60_12055</name>
</gene>
<accession>A0A4R1B9D8</accession>
<organism evidence="4 5">
    <name type="scientific">Flaviaesturariibacter flavus</name>
    <dbReference type="NCBI Taxonomy" id="2502780"/>
    <lineage>
        <taxon>Bacteria</taxon>
        <taxon>Pseudomonadati</taxon>
        <taxon>Bacteroidota</taxon>
        <taxon>Chitinophagia</taxon>
        <taxon>Chitinophagales</taxon>
        <taxon>Chitinophagaceae</taxon>
        <taxon>Flaviaestuariibacter</taxon>
    </lineage>
</organism>
<evidence type="ECO:0000259" key="3">
    <source>
        <dbReference type="Pfam" id="PF13439"/>
    </source>
</evidence>
<dbReference type="RefSeq" id="WP_131449727.1">
    <property type="nucleotide sequence ID" value="NZ_SJZI01000044.1"/>
</dbReference>
<dbReference type="InterPro" id="IPR001296">
    <property type="entry name" value="Glyco_trans_1"/>
</dbReference>
<dbReference type="AlphaFoldDB" id="A0A4R1B9D8"/>
<dbReference type="Pfam" id="PF00534">
    <property type="entry name" value="Glycos_transf_1"/>
    <property type="match status" value="1"/>
</dbReference>
<dbReference type="SUPFAM" id="SSF53756">
    <property type="entry name" value="UDP-Glycosyltransferase/glycogen phosphorylase"/>
    <property type="match status" value="1"/>
</dbReference>
<evidence type="ECO:0000256" key="1">
    <source>
        <dbReference type="ARBA" id="ARBA00022679"/>
    </source>
</evidence>
<dbReference type="PANTHER" id="PTHR46401:SF2">
    <property type="entry name" value="GLYCOSYLTRANSFERASE WBBK-RELATED"/>
    <property type="match status" value="1"/>
</dbReference>
<sequence>MNIAVNTRLLLKDYLEGIGYFIQEVFRRLAAAHPEHHFFFLFDRPYDESFVFGPNVTPIVVSPQARHPLLWRIWFDVQVPLVLRRIKADVFVSPDGYASLTTRVPQCLIVHDLGFLHQPEAYKKIHLGYLRRQLPLFVRRAKHIGTVSEFSKKDIQQHYRVPDSKLTVVYSAVKEGFRPLEWEERAAVKEKYTGGQEYFIYAGALQPRKNLVNLLKGFSIFKKRQKSSWKLVLAGRLAWKNDEFLKLLETYKYRDDVVLTGYIDEAELKRLMASAYALVYPSFFEGFGVPVLEAMQSGIPALTSENTSMAEICGDAALYFNPKEPASIAGELMHIYKDEDGRKLLVQKGFERAAQFSWERTADLVWSCIEKALAKPK</sequence>
<dbReference type="GO" id="GO:0016757">
    <property type="term" value="F:glycosyltransferase activity"/>
    <property type="evidence" value="ECO:0007669"/>
    <property type="project" value="InterPro"/>
</dbReference>
<evidence type="ECO:0000313" key="4">
    <source>
        <dbReference type="EMBL" id="TCJ13526.1"/>
    </source>
</evidence>
<protein>
    <submittedName>
        <fullName evidence="4">Glycosyltransferase family 1 protein</fullName>
    </submittedName>
</protein>
<feature type="domain" description="Glycosyl transferase family 1" evidence="2">
    <location>
        <begin position="191"/>
        <end position="349"/>
    </location>
</feature>
<dbReference type="InterPro" id="IPR028098">
    <property type="entry name" value="Glyco_trans_4-like_N"/>
</dbReference>
<feature type="domain" description="Glycosyltransferase subfamily 4-like N-terminal" evidence="3">
    <location>
        <begin position="17"/>
        <end position="173"/>
    </location>
</feature>
<dbReference type="Gene3D" id="3.40.50.2000">
    <property type="entry name" value="Glycogen Phosphorylase B"/>
    <property type="match status" value="2"/>
</dbReference>
<evidence type="ECO:0000313" key="5">
    <source>
        <dbReference type="Proteomes" id="UP000295334"/>
    </source>
</evidence>
<evidence type="ECO:0000259" key="2">
    <source>
        <dbReference type="Pfam" id="PF00534"/>
    </source>
</evidence>
<dbReference type="CDD" id="cd03809">
    <property type="entry name" value="GT4_MtfB-like"/>
    <property type="match status" value="1"/>
</dbReference>